<evidence type="ECO:0000313" key="1">
    <source>
        <dbReference type="EMBL" id="CAG7817156.1"/>
    </source>
</evidence>
<accession>A0A8J2KFV3</accession>
<organism evidence="1 2">
    <name type="scientific">Allacma fusca</name>
    <dbReference type="NCBI Taxonomy" id="39272"/>
    <lineage>
        <taxon>Eukaryota</taxon>
        <taxon>Metazoa</taxon>
        <taxon>Ecdysozoa</taxon>
        <taxon>Arthropoda</taxon>
        <taxon>Hexapoda</taxon>
        <taxon>Collembola</taxon>
        <taxon>Symphypleona</taxon>
        <taxon>Sminthuridae</taxon>
        <taxon>Allacma</taxon>
    </lineage>
</organism>
<dbReference type="EMBL" id="CAJVCH010386925">
    <property type="protein sequence ID" value="CAG7817156.1"/>
    <property type="molecule type" value="Genomic_DNA"/>
</dbReference>
<sequence length="48" mass="5311">NIFTWNLFCQQQVSAYPLGSIQDPNDIGLQTGIQQFPRAEPQTATTDG</sequence>
<comment type="caution">
    <text evidence="1">The sequence shown here is derived from an EMBL/GenBank/DDBJ whole genome shotgun (WGS) entry which is preliminary data.</text>
</comment>
<keyword evidence="2" id="KW-1185">Reference proteome</keyword>
<feature type="non-terminal residue" evidence="1">
    <location>
        <position position="1"/>
    </location>
</feature>
<dbReference type="Proteomes" id="UP000708208">
    <property type="component" value="Unassembled WGS sequence"/>
</dbReference>
<name>A0A8J2KFV3_9HEXA</name>
<proteinExistence type="predicted"/>
<dbReference type="AlphaFoldDB" id="A0A8J2KFV3"/>
<gene>
    <name evidence="1" type="ORF">AFUS01_LOCUS27737</name>
</gene>
<evidence type="ECO:0000313" key="2">
    <source>
        <dbReference type="Proteomes" id="UP000708208"/>
    </source>
</evidence>
<protein>
    <submittedName>
        <fullName evidence="1">Uncharacterized protein</fullName>
    </submittedName>
</protein>
<reference evidence="1" key="1">
    <citation type="submission" date="2021-06" db="EMBL/GenBank/DDBJ databases">
        <authorList>
            <person name="Hodson N. C."/>
            <person name="Mongue J. A."/>
            <person name="Jaron S. K."/>
        </authorList>
    </citation>
    <scope>NUCLEOTIDE SEQUENCE</scope>
</reference>